<evidence type="ECO:0000313" key="2">
    <source>
        <dbReference type="Proteomes" id="UP000198211"/>
    </source>
</evidence>
<protein>
    <submittedName>
        <fullName evidence="1">Uncharacterized protein</fullName>
    </submittedName>
</protein>
<keyword evidence="2" id="KW-1185">Reference proteome</keyword>
<reference evidence="2" key="1">
    <citation type="submission" date="2017-03" db="EMBL/GenBank/DDBJ databases">
        <title>Phytopthora megakarya and P. palmivora, two closely related causual agents of cacao black pod achieved similar genome size and gene model numbers by different mechanisms.</title>
        <authorList>
            <person name="Ali S."/>
            <person name="Shao J."/>
            <person name="Larry D.J."/>
            <person name="Kronmiller B."/>
            <person name="Shen D."/>
            <person name="Strem M.D."/>
            <person name="Melnick R.L."/>
            <person name="Guiltinan M.J."/>
            <person name="Tyler B.M."/>
            <person name="Meinhardt L.W."/>
            <person name="Bailey B.A."/>
        </authorList>
    </citation>
    <scope>NUCLEOTIDE SEQUENCE [LARGE SCALE GENOMIC DNA]</scope>
    <source>
        <strain evidence="2">zdho120</strain>
    </source>
</reference>
<proteinExistence type="predicted"/>
<dbReference type="Proteomes" id="UP000198211">
    <property type="component" value="Unassembled WGS sequence"/>
</dbReference>
<dbReference type="OrthoDB" id="123153at2759"/>
<comment type="caution">
    <text evidence="1">The sequence shown here is derived from an EMBL/GenBank/DDBJ whole genome shotgun (WGS) entry which is preliminary data.</text>
</comment>
<evidence type="ECO:0000313" key="1">
    <source>
        <dbReference type="EMBL" id="OWY98218.1"/>
    </source>
</evidence>
<sequence>MKDCIYASVNAKVVPHAIVELYSASKNFIVALLATNRIVTAASFTVVLDSWSSKAKAAKLLGLRLYFIDESFTLRSILLGVRHFNPRYSERAGGIRGPFMRWVSELLSDFGLSASDLFGSTTDAGPDVKWMAQNGISSKNPPLTDLLGRVVKTIYQTKHVEVMGLLFKELCQMGSDDFERCPQQLLEYKAHRFLGFTRVIRRILCLWDALVAWYGERLSKPQREGKEPPSPFPLSHGHDSLIQLLSMLEPITDLNRRAQGETANQVEVLLTMFNLRLTTLNVTSALRDYRSTPDNNMYFRPDQLMPVMANTPKLLFPLHRQKKMLKCSFISEIQLFLHPNFKQLDVLKDVIRLCTAQQGVPKPTAERNVVKVRGAVYDKLRALMKTVVVNEVDSMLNIFPAPPGGVF</sequence>
<dbReference type="EMBL" id="NBNE01009617">
    <property type="protein sequence ID" value="OWY98218.1"/>
    <property type="molecule type" value="Genomic_DNA"/>
</dbReference>
<organism evidence="1 2">
    <name type="scientific">Phytophthora megakarya</name>
    <dbReference type="NCBI Taxonomy" id="4795"/>
    <lineage>
        <taxon>Eukaryota</taxon>
        <taxon>Sar</taxon>
        <taxon>Stramenopiles</taxon>
        <taxon>Oomycota</taxon>
        <taxon>Peronosporomycetes</taxon>
        <taxon>Peronosporales</taxon>
        <taxon>Peronosporaceae</taxon>
        <taxon>Phytophthora</taxon>
    </lineage>
</organism>
<accession>A0A225UZJ1</accession>
<name>A0A225UZJ1_9STRA</name>
<dbReference type="AlphaFoldDB" id="A0A225UZJ1"/>
<gene>
    <name evidence="1" type="ORF">PHMEG_00031068</name>
</gene>